<dbReference type="InterPro" id="IPR036259">
    <property type="entry name" value="MFS_trans_sf"/>
</dbReference>
<feature type="compositionally biased region" description="Basic and acidic residues" evidence="6">
    <location>
        <begin position="1"/>
        <end position="20"/>
    </location>
</feature>
<keyword evidence="4 7" id="KW-1133">Transmembrane helix</keyword>
<dbReference type="Pfam" id="PF00854">
    <property type="entry name" value="PTR2"/>
    <property type="match status" value="1"/>
</dbReference>
<dbReference type="PANTHER" id="PTHR11654">
    <property type="entry name" value="OLIGOPEPTIDE TRANSPORTER-RELATED"/>
    <property type="match status" value="1"/>
</dbReference>
<evidence type="ECO:0000256" key="3">
    <source>
        <dbReference type="ARBA" id="ARBA00022692"/>
    </source>
</evidence>
<evidence type="ECO:0000313" key="8">
    <source>
        <dbReference type="EMBL" id="KAJ6408411.1"/>
    </source>
</evidence>
<name>A0AAD6JNF8_9ROSI</name>
<keyword evidence="9" id="KW-1185">Reference proteome</keyword>
<accession>A0AAD6JNF8</accession>
<dbReference type="Proteomes" id="UP001162972">
    <property type="component" value="Chromosome 6"/>
</dbReference>
<feature type="transmembrane region" description="Helical" evidence="7">
    <location>
        <begin position="113"/>
        <end position="131"/>
    </location>
</feature>
<comment type="caution">
    <text evidence="8">The sequence shown here is derived from an EMBL/GenBank/DDBJ whole genome shotgun (WGS) entry which is preliminary data.</text>
</comment>
<dbReference type="SUPFAM" id="SSF103473">
    <property type="entry name" value="MFS general substrate transporter"/>
    <property type="match status" value="1"/>
</dbReference>
<feature type="transmembrane region" description="Helical" evidence="7">
    <location>
        <begin position="387"/>
        <end position="410"/>
    </location>
</feature>
<reference evidence="8 9" key="1">
    <citation type="journal article" date="2023" name="Int. J. Mol. Sci.">
        <title>De Novo Assembly and Annotation of 11 Diverse Shrub Willow (Salix) Genomes Reveals Novel Gene Organization in Sex-Linked Regions.</title>
        <authorList>
            <person name="Hyden B."/>
            <person name="Feng K."/>
            <person name="Yates T.B."/>
            <person name="Jawdy S."/>
            <person name="Cereghino C."/>
            <person name="Smart L.B."/>
            <person name="Muchero W."/>
        </authorList>
    </citation>
    <scope>NUCLEOTIDE SEQUENCE [LARGE SCALE GENOMIC DNA]</scope>
    <source>
        <tissue evidence="8">Shoot tip</tissue>
    </source>
</reference>
<protein>
    <submittedName>
        <fullName evidence="8">Uncharacterized protein</fullName>
    </submittedName>
</protein>
<feature type="transmembrane region" description="Helical" evidence="7">
    <location>
        <begin position="151"/>
        <end position="175"/>
    </location>
</feature>
<feature type="transmembrane region" description="Helical" evidence="7">
    <location>
        <begin position="196"/>
        <end position="215"/>
    </location>
</feature>
<evidence type="ECO:0000313" key="9">
    <source>
        <dbReference type="Proteomes" id="UP001162972"/>
    </source>
</evidence>
<evidence type="ECO:0000256" key="6">
    <source>
        <dbReference type="SAM" id="MobiDB-lite"/>
    </source>
</evidence>
<feature type="transmembrane region" description="Helical" evidence="7">
    <location>
        <begin position="221"/>
        <end position="241"/>
    </location>
</feature>
<dbReference type="EMBL" id="JAPFFJ010000016">
    <property type="protein sequence ID" value="KAJ6408411.1"/>
    <property type="molecule type" value="Genomic_DNA"/>
</dbReference>
<comment type="similarity">
    <text evidence="2">Belongs to the major facilitator superfamily. Proton-dependent oligopeptide transporter (POT/PTR) (TC 2.A.17) family.</text>
</comment>
<evidence type="ECO:0000256" key="2">
    <source>
        <dbReference type="ARBA" id="ARBA00005982"/>
    </source>
</evidence>
<feature type="region of interest" description="Disordered" evidence="6">
    <location>
        <begin position="1"/>
        <end position="32"/>
    </location>
</feature>
<evidence type="ECO:0000256" key="4">
    <source>
        <dbReference type="ARBA" id="ARBA00022989"/>
    </source>
</evidence>
<sequence length="451" mass="50761">MEPELERNSSKADYGRGKKEEEEEEEEDGERRKLGGIKTMPFIISNEICDKFAAAGFHANMITYLTQQLNLSLVKASNTLTNFGGTSNFTSLISALIADCYAGRYWTIIGGSIIYELGMISLTISAVLPSLRPPPCSSQVNCKEASTSQLWVLYMSSILTSIGSGSIKPCVVTFAADQYDMRRSAVASRSWNFFNLYYFCMGMATLTALTVVVYIQDSVGWGWGLGIPAVGMALSIIVFIFGSSLYNKLKPEGSPLVRLAQVVVAAARKRKEVMPLDPGMLYHNRELDAAISVNGRLLHSNQFKWFDRAAIVTDEDAQDLKSPNLWRIATVHRIEELKCIVRMLPICLEVSMGNYIGTIVVSLVHKYTGRENNWLPDRNLNRGKLDYYYWLITGMQVINLVYYVVCAWFYTYKPLEEVKDEDVPAEDEIQHKQFNYAEGKGEVELRRNVIV</sequence>
<organism evidence="8 9">
    <name type="scientific">Salix udensis</name>
    <dbReference type="NCBI Taxonomy" id="889485"/>
    <lineage>
        <taxon>Eukaryota</taxon>
        <taxon>Viridiplantae</taxon>
        <taxon>Streptophyta</taxon>
        <taxon>Embryophyta</taxon>
        <taxon>Tracheophyta</taxon>
        <taxon>Spermatophyta</taxon>
        <taxon>Magnoliopsida</taxon>
        <taxon>eudicotyledons</taxon>
        <taxon>Gunneridae</taxon>
        <taxon>Pentapetalae</taxon>
        <taxon>rosids</taxon>
        <taxon>fabids</taxon>
        <taxon>Malpighiales</taxon>
        <taxon>Salicaceae</taxon>
        <taxon>Saliceae</taxon>
        <taxon>Salix</taxon>
    </lineage>
</organism>
<gene>
    <name evidence="8" type="ORF">OIU84_011679</name>
</gene>
<evidence type="ECO:0000256" key="7">
    <source>
        <dbReference type="SAM" id="Phobius"/>
    </source>
</evidence>
<dbReference type="AlphaFoldDB" id="A0AAD6JNF8"/>
<keyword evidence="5 7" id="KW-0472">Membrane</keyword>
<comment type="subcellular location">
    <subcellularLocation>
        <location evidence="1">Membrane</location>
        <topology evidence="1">Multi-pass membrane protein</topology>
    </subcellularLocation>
</comment>
<dbReference type="GO" id="GO:0016020">
    <property type="term" value="C:membrane"/>
    <property type="evidence" value="ECO:0007669"/>
    <property type="project" value="UniProtKB-SubCell"/>
</dbReference>
<dbReference type="InterPro" id="IPR000109">
    <property type="entry name" value="POT_fam"/>
</dbReference>
<dbReference type="GO" id="GO:0022857">
    <property type="term" value="F:transmembrane transporter activity"/>
    <property type="evidence" value="ECO:0007669"/>
    <property type="project" value="InterPro"/>
</dbReference>
<evidence type="ECO:0000256" key="5">
    <source>
        <dbReference type="ARBA" id="ARBA00023136"/>
    </source>
</evidence>
<dbReference type="Gene3D" id="1.20.1250.20">
    <property type="entry name" value="MFS general substrate transporter like domains"/>
    <property type="match status" value="2"/>
</dbReference>
<evidence type="ECO:0000256" key="1">
    <source>
        <dbReference type="ARBA" id="ARBA00004141"/>
    </source>
</evidence>
<proteinExistence type="inferred from homology"/>
<keyword evidence="3 7" id="KW-0812">Transmembrane</keyword>